<proteinExistence type="predicted"/>
<name>X1KKT5_9ZZZZ</name>
<accession>X1KKT5</accession>
<dbReference type="AlphaFoldDB" id="X1KKT5"/>
<comment type="caution">
    <text evidence="1">The sequence shown here is derived from an EMBL/GenBank/DDBJ whole genome shotgun (WGS) entry which is preliminary data.</text>
</comment>
<evidence type="ECO:0000313" key="1">
    <source>
        <dbReference type="EMBL" id="GAH94200.1"/>
    </source>
</evidence>
<protein>
    <submittedName>
        <fullName evidence="1">Uncharacterized protein</fullName>
    </submittedName>
</protein>
<gene>
    <name evidence="1" type="ORF">S06H3_06677</name>
</gene>
<reference evidence="1" key="1">
    <citation type="journal article" date="2014" name="Front. Microbiol.">
        <title>High frequency of phylogenetically diverse reductive dehalogenase-homologous genes in deep subseafloor sedimentary metagenomes.</title>
        <authorList>
            <person name="Kawai M."/>
            <person name="Futagami T."/>
            <person name="Toyoda A."/>
            <person name="Takaki Y."/>
            <person name="Nishi S."/>
            <person name="Hori S."/>
            <person name="Arai W."/>
            <person name="Tsubouchi T."/>
            <person name="Morono Y."/>
            <person name="Uchiyama I."/>
            <person name="Ito T."/>
            <person name="Fujiyama A."/>
            <person name="Inagaki F."/>
            <person name="Takami H."/>
        </authorList>
    </citation>
    <scope>NUCLEOTIDE SEQUENCE</scope>
    <source>
        <strain evidence="1">Expedition CK06-06</strain>
    </source>
</reference>
<organism evidence="1">
    <name type="scientific">marine sediment metagenome</name>
    <dbReference type="NCBI Taxonomy" id="412755"/>
    <lineage>
        <taxon>unclassified sequences</taxon>
        <taxon>metagenomes</taxon>
        <taxon>ecological metagenomes</taxon>
    </lineage>
</organism>
<dbReference type="EMBL" id="BARV01002620">
    <property type="protein sequence ID" value="GAH94200.1"/>
    <property type="molecule type" value="Genomic_DNA"/>
</dbReference>
<sequence length="74" mass="8063">METNVVVVGKVGGCLLKAVTTADGKTRFESDCLDKESRDKLATIFEEEAILRVTPKAFIEEIPGIEPIPEPTES</sequence>